<comment type="subunit">
    <text evidence="4 10">The complex is composed of two ATP-binding proteins (PstB), two transmembrane proteins (PstC and PstA) and a solute-binding protein (PstS).</text>
</comment>
<name>A0A1U9K4T6_9BACL</name>
<feature type="compositionally biased region" description="Acidic residues" evidence="11">
    <location>
        <begin position="33"/>
        <end position="43"/>
    </location>
</feature>
<evidence type="ECO:0000256" key="1">
    <source>
        <dbReference type="ARBA" id="ARBA00002841"/>
    </source>
</evidence>
<feature type="region of interest" description="Disordered" evidence="11">
    <location>
        <begin position="26"/>
        <end position="55"/>
    </location>
</feature>
<evidence type="ECO:0000313" key="13">
    <source>
        <dbReference type="EMBL" id="AQS55036.1"/>
    </source>
</evidence>
<dbReference type="Proteomes" id="UP000188603">
    <property type="component" value="Chromosome"/>
</dbReference>
<reference evidence="13 14" key="1">
    <citation type="journal article" date="2015" name="Int. J. Syst. Evol. Microbiol.">
        <title>Novibacillus thermophilus gen. nov., sp. nov., a Gram-staining-negative and moderately thermophilic member of the family Thermoactinomycetaceae.</title>
        <authorList>
            <person name="Yang G."/>
            <person name="Chen J."/>
            <person name="Zhou S."/>
        </authorList>
    </citation>
    <scope>NUCLEOTIDE SEQUENCE [LARGE SCALE GENOMIC DNA]</scope>
    <source>
        <strain evidence="13 14">SG-1</strain>
    </source>
</reference>
<accession>A0A1U9K4T6</accession>
<dbReference type="KEGG" id="ntr:B0W44_03860"/>
<evidence type="ECO:0000256" key="5">
    <source>
        <dbReference type="ARBA" id="ARBA00022448"/>
    </source>
</evidence>
<comment type="function">
    <text evidence="10">Involved in the system for phosphate transport across the cytoplasmic membrane.</text>
</comment>
<dbReference type="PANTHER" id="PTHR30570:SF1">
    <property type="entry name" value="PHOSPHATE-BINDING PROTEIN PSTS"/>
    <property type="match status" value="1"/>
</dbReference>
<dbReference type="Pfam" id="PF12849">
    <property type="entry name" value="PBP_like_2"/>
    <property type="match status" value="1"/>
</dbReference>
<protein>
    <recommendedName>
        <fullName evidence="10">Phosphate-binding protein</fullName>
    </recommendedName>
</protein>
<sequence>MNRQKVLVVLGIFVLSLSLLAACSQSSGTEDGGASEENSEPSEESSGAAGEEGEELTGTVVINGSSTVYPVGMIAAEQFMAEHPGVNVTVGDAGSGAGFEMYAAGEIDFSEASRPIKPEEKEAIKEAGMTPVEYTLGYDGITVVVNAENDFVDHLTVEELKKIWSADSDVQTWADVRDGWPEEEIVLYGPGTESGTYDFFIEAIIGEEEGAALRSDYTANADDNILVQGVAGDPYSLGFFGYAYYAENQDQLKAVPIDNGDGPVEPSIETISDESYTPLSRPLFIYPNSEKMKENPALKPFVQFYLENAKQFVEEAGYAPLDDAHYEELLQKFEEAHVDV</sequence>
<evidence type="ECO:0000256" key="3">
    <source>
        <dbReference type="ARBA" id="ARBA00008725"/>
    </source>
</evidence>
<dbReference type="NCBIfam" id="TIGR02136">
    <property type="entry name" value="ptsS_2"/>
    <property type="match status" value="1"/>
</dbReference>
<dbReference type="InterPro" id="IPR024370">
    <property type="entry name" value="PBP_domain"/>
</dbReference>
<keyword evidence="10" id="KW-0472">Membrane</keyword>
<feature type="domain" description="PBP" evidence="12">
    <location>
        <begin position="52"/>
        <end position="306"/>
    </location>
</feature>
<dbReference type="SUPFAM" id="SSF53850">
    <property type="entry name" value="Periplasmic binding protein-like II"/>
    <property type="match status" value="1"/>
</dbReference>
<keyword evidence="10" id="KW-1003">Cell membrane</keyword>
<dbReference type="GO" id="GO:0042301">
    <property type="term" value="F:phosphate ion binding"/>
    <property type="evidence" value="ECO:0007669"/>
    <property type="project" value="UniProtKB-UniRule"/>
</dbReference>
<keyword evidence="14" id="KW-1185">Reference proteome</keyword>
<dbReference type="PANTHER" id="PTHR30570">
    <property type="entry name" value="PERIPLASMIC PHOSPHATE BINDING COMPONENT OF PHOSPHATE ABC TRANSPORTER"/>
    <property type="match status" value="1"/>
</dbReference>
<evidence type="ECO:0000256" key="10">
    <source>
        <dbReference type="RuleBase" id="RU367119"/>
    </source>
</evidence>
<comment type="function">
    <text evidence="1">Part of the ABC transporter complex PstSACB involved in phosphate import.</text>
</comment>
<keyword evidence="9 10" id="KW-0449">Lipoprotein</keyword>
<dbReference type="RefSeq" id="WP_077718854.1">
    <property type="nucleotide sequence ID" value="NZ_CP019699.1"/>
</dbReference>
<evidence type="ECO:0000313" key="14">
    <source>
        <dbReference type="Proteomes" id="UP000188603"/>
    </source>
</evidence>
<evidence type="ECO:0000256" key="8">
    <source>
        <dbReference type="ARBA" id="ARBA00023139"/>
    </source>
</evidence>
<feature type="chain" id="PRO_5039757459" description="Phosphate-binding protein" evidence="10">
    <location>
        <begin position="22"/>
        <end position="340"/>
    </location>
</feature>
<evidence type="ECO:0000256" key="4">
    <source>
        <dbReference type="ARBA" id="ARBA00011529"/>
    </source>
</evidence>
<evidence type="ECO:0000256" key="2">
    <source>
        <dbReference type="ARBA" id="ARBA00004193"/>
    </source>
</evidence>
<comment type="subcellular location">
    <subcellularLocation>
        <location evidence="2 10">Cell membrane</location>
        <topology evidence="2 10">Lipid-anchor</topology>
    </subcellularLocation>
</comment>
<keyword evidence="7 10" id="KW-0732">Signal</keyword>
<keyword evidence="5 10" id="KW-0813">Transport</keyword>
<evidence type="ECO:0000256" key="6">
    <source>
        <dbReference type="ARBA" id="ARBA00022592"/>
    </source>
</evidence>
<dbReference type="GO" id="GO:0006817">
    <property type="term" value="P:phosphate ion transport"/>
    <property type="evidence" value="ECO:0007669"/>
    <property type="project" value="UniProtKB-UniRule"/>
</dbReference>
<dbReference type="PROSITE" id="PS51257">
    <property type="entry name" value="PROKAR_LIPOPROTEIN"/>
    <property type="match status" value="1"/>
</dbReference>
<evidence type="ECO:0000259" key="12">
    <source>
        <dbReference type="Pfam" id="PF12849"/>
    </source>
</evidence>
<evidence type="ECO:0000256" key="7">
    <source>
        <dbReference type="ARBA" id="ARBA00022729"/>
    </source>
</evidence>
<dbReference type="AlphaFoldDB" id="A0A1U9K4T6"/>
<dbReference type="EMBL" id="CP019699">
    <property type="protein sequence ID" value="AQS55036.1"/>
    <property type="molecule type" value="Genomic_DNA"/>
</dbReference>
<keyword evidence="6 10" id="KW-0592">Phosphate transport</keyword>
<proteinExistence type="inferred from homology"/>
<comment type="similarity">
    <text evidence="3 10">Belongs to the PstS family.</text>
</comment>
<organism evidence="13 14">
    <name type="scientific">Novibacillus thermophilus</name>
    <dbReference type="NCBI Taxonomy" id="1471761"/>
    <lineage>
        <taxon>Bacteria</taxon>
        <taxon>Bacillati</taxon>
        <taxon>Bacillota</taxon>
        <taxon>Bacilli</taxon>
        <taxon>Bacillales</taxon>
        <taxon>Thermoactinomycetaceae</taxon>
        <taxon>Novibacillus</taxon>
    </lineage>
</organism>
<dbReference type="STRING" id="1471761.B0W44_03860"/>
<dbReference type="Gene3D" id="3.40.190.10">
    <property type="entry name" value="Periplasmic binding protein-like II"/>
    <property type="match status" value="2"/>
</dbReference>
<keyword evidence="8 10" id="KW-0564">Palmitate</keyword>
<evidence type="ECO:0000256" key="9">
    <source>
        <dbReference type="ARBA" id="ARBA00023288"/>
    </source>
</evidence>
<dbReference type="CDD" id="cd13654">
    <property type="entry name" value="PBP2_phosphate_like_2"/>
    <property type="match status" value="1"/>
</dbReference>
<dbReference type="GO" id="GO:0005886">
    <property type="term" value="C:plasma membrane"/>
    <property type="evidence" value="ECO:0007669"/>
    <property type="project" value="UniProtKB-SubCell"/>
</dbReference>
<dbReference type="InterPro" id="IPR011862">
    <property type="entry name" value="Phos-bd"/>
</dbReference>
<dbReference type="InterPro" id="IPR050811">
    <property type="entry name" value="Phosphate_ABC_transporter"/>
</dbReference>
<evidence type="ECO:0000256" key="11">
    <source>
        <dbReference type="SAM" id="MobiDB-lite"/>
    </source>
</evidence>
<gene>
    <name evidence="13" type="ORF">B0W44_03860</name>
</gene>
<feature type="signal peptide" evidence="10">
    <location>
        <begin position="1"/>
        <end position="21"/>
    </location>
</feature>